<evidence type="ECO:0000256" key="1">
    <source>
        <dbReference type="SAM" id="MobiDB-lite"/>
    </source>
</evidence>
<keyword evidence="3" id="KW-1185">Reference proteome</keyword>
<dbReference type="AlphaFoldDB" id="A0A9P7F019"/>
<gene>
    <name evidence="2" type="ORF">F5147DRAFT_763280</name>
</gene>
<dbReference type="RefSeq" id="XP_041288810.1">
    <property type="nucleotide sequence ID" value="XM_041440629.1"/>
</dbReference>
<dbReference type="PANTHER" id="PTHR46579:SF1">
    <property type="entry name" value="F5_8 TYPE C DOMAIN-CONTAINING PROTEIN"/>
    <property type="match status" value="1"/>
</dbReference>
<evidence type="ECO:0000313" key="3">
    <source>
        <dbReference type="Proteomes" id="UP000823399"/>
    </source>
</evidence>
<feature type="compositionally biased region" description="Basic and acidic residues" evidence="1">
    <location>
        <begin position="35"/>
        <end position="50"/>
    </location>
</feature>
<feature type="compositionally biased region" description="Polar residues" evidence="1">
    <location>
        <begin position="99"/>
        <end position="109"/>
    </location>
</feature>
<sequence length="1065" mass="121357">MPRLSYVWCSCESYRCRDNPDASGQKLQAVQTAARHHDADQQLRDARAAEPVDDVASGHDLPAHEPFGADEPFAHSDDDGEVNLDHPELLDNLFETWNEPPNVQGPDNFSTDEDEEIFQRLGRSNAPEDDVEDPAVPDDDPGAVPEDGDGVPREDEAVAAIDLFVSQGTQFDFSDVQEAADIHADPPSCMDDHPAVRNAYIRAFISAAFYNATHAAVYHDLEGKERLLRTAQQANPDIEYPGLDNFARTLPTLLRRLGLSTDQFIVYFFLHHPSELSELLSPDCTVADCDGSLYTSKRLADGTLKRTPTKIVPYVPPERALQRFLLRPGKWDQFQHWRGPEDQPGRVLPIPGRGYDSFPDPSKPMRDIYDGYGWRMIEAGLERRRGGRWEIEDVDVHELHQRFVSLPCGLVWQINIDWFQVVKGKSGYHSTGAFYAVICNNPRSIRYLPEETILVMVMPGPDEPSLEEMNYLLEPFVESMLRLEKGVEFTVHGHDDPEVSHSHLYCNVSDLPSSRKVTGLQDFKDRDDWRYIKYSFRSRNADSATVDTIHENRGVRWSALNYLPDWMPARSSVVEFMHAVFLCLVKHLNRIILIKSGLLNGTRLVKPMDRLEAFFSGLVWPVEANRLPPSLSTGKGSPKADQWRNQIGVLFVALYDAWAVDGEIPDRDAPPSASNTKNFTAQATMQKTLRSRLMEHLLARNANPSDAEIARVNSATMDRNLRRHYAVILEFSAAVRILSSQSISPDDVRRGCAALSHATQSWARMGCHLTPYFHFVNHFEQQMYEFGPCYATWAFAFERHNGRLVKINHNQHKGGELKATLMRRWWNITFNYELILHIEALPNRTEDDEDSLRLLRTSLKAQEKTNVIQEELTFAKHPKKLYLSAISDDVYQITYEYLRNEWRASVHLKTSMNILGDGENFMGHTRSYSHLWLRRLCYGSATAHRGKSARYAYINGRHPVEIQYLLQVTHDRRNVDAAPLVADLAIVWRFILDDNIPEFPWALWAIDLGVSAWYADQLGDLEVIPINTLTGHFILAPIEVHDQMLWITVVYDHGNPEADVDIDDD</sequence>
<reference evidence="2" key="1">
    <citation type="journal article" date="2020" name="New Phytol.">
        <title>Comparative genomics reveals dynamic genome evolution in host specialist ectomycorrhizal fungi.</title>
        <authorList>
            <person name="Lofgren L.A."/>
            <person name="Nguyen N.H."/>
            <person name="Vilgalys R."/>
            <person name="Ruytinx J."/>
            <person name="Liao H.L."/>
            <person name="Branco S."/>
            <person name="Kuo A."/>
            <person name="LaButti K."/>
            <person name="Lipzen A."/>
            <person name="Andreopoulos W."/>
            <person name="Pangilinan J."/>
            <person name="Riley R."/>
            <person name="Hundley H."/>
            <person name="Na H."/>
            <person name="Barry K."/>
            <person name="Grigoriev I.V."/>
            <person name="Stajich J.E."/>
            <person name="Kennedy P.G."/>
        </authorList>
    </citation>
    <scope>NUCLEOTIDE SEQUENCE</scope>
    <source>
        <strain evidence="2">FC423</strain>
    </source>
</reference>
<protein>
    <submittedName>
        <fullName evidence="2">Uncharacterized protein</fullName>
    </submittedName>
</protein>
<feature type="region of interest" description="Disordered" evidence="1">
    <location>
        <begin position="97"/>
        <end position="150"/>
    </location>
</feature>
<dbReference type="PANTHER" id="PTHR46579">
    <property type="entry name" value="F5/8 TYPE C DOMAIN-CONTAINING PROTEIN-RELATED"/>
    <property type="match status" value="1"/>
</dbReference>
<dbReference type="EMBL" id="JABBWM010000062">
    <property type="protein sequence ID" value="KAG2098256.1"/>
    <property type="molecule type" value="Genomic_DNA"/>
</dbReference>
<name>A0A9P7F019_9AGAM</name>
<dbReference type="GeneID" id="64702888"/>
<accession>A0A9P7F019</accession>
<feature type="region of interest" description="Disordered" evidence="1">
    <location>
        <begin position="31"/>
        <end position="84"/>
    </location>
</feature>
<evidence type="ECO:0000313" key="2">
    <source>
        <dbReference type="EMBL" id="KAG2098256.1"/>
    </source>
</evidence>
<dbReference type="Proteomes" id="UP000823399">
    <property type="component" value="Unassembled WGS sequence"/>
</dbReference>
<feature type="compositionally biased region" description="Acidic residues" evidence="1">
    <location>
        <begin position="127"/>
        <end position="149"/>
    </location>
</feature>
<feature type="compositionally biased region" description="Basic and acidic residues" evidence="1">
    <location>
        <begin position="72"/>
        <end position="84"/>
    </location>
</feature>
<organism evidence="2 3">
    <name type="scientific">Suillus discolor</name>
    <dbReference type="NCBI Taxonomy" id="1912936"/>
    <lineage>
        <taxon>Eukaryota</taxon>
        <taxon>Fungi</taxon>
        <taxon>Dikarya</taxon>
        <taxon>Basidiomycota</taxon>
        <taxon>Agaricomycotina</taxon>
        <taxon>Agaricomycetes</taxon>
        <taxon>Agaricomycetidae</taxon>
        <taxon>Boletales</taxon>
        <taxon>Suillineae</taxon>
        <taxon>Suillaceae</taxon>
        <taxon>Suillus</taxon>
    </lineage>
</organism>
<comment type="caution">
    <text evidence="2">The sequence shown here is derived from an EMBL/GenBank/DDBJ whole genome shotgun (WGS) entry which is preliminary data.</text>
</comment>
<proteinExistence type="predicted"/>
<dbReference type="OrthoDB" id="2686586at2759"/>